<feature type="compositionally biased region" description="Basic and acidic residues" evidence="1">
    <location>
        <begin position="1304"/>
        <end position="1315"/>
    </location>
</feature>
<feature type="compositionally biased region" description="Polar residues" evidence="1">
    <location>
        <begin position="1740"/>
        <end position="1755"/>
    </location>
</feature>
<feature type="compositionally biased region" description="Pro residues" evidence="1">
    <location>
        <begin position="1379"/>
        <end position="1398"/>
    </location>
</feature>
<evidence type="ECO:0000313" key="3">
    <source>
        <dbReference type="Proteomes" id="UP000297245"/>
    </source>
</evidence>
<feature type="region of interest" description="Disordered" evidence="1">
    <location>
        <begin position="1575"/>
        <end position="1596"/>
    </location>
</feature>
<feature type="compositionally biased region" description="Polar residues" evidence="1">
    <location>
        <begin position="2375"/>
        <end position="2393"/>
    </location>
</feature>
<feature type="region of interest" description="Disordered" evidence="1">
    <location>
        <begin position="1951"/>
        <end position="1980"/>
    </location>
</feature>
<feature type="compositionally biased region" description="Polar residues" evidence="1">
    <location>
        <begin position="1074"/>
        <end position="1090"/>
    </location>
</feature>
<feature type="region of interest" description="Disordered" evidence="1">
    <location>
        <begin position="790"/>
        <end position="822"/>
    </location>
</feature>
<feature type="compositionally biased region" description="Polar residues" evidence="1">
    <location>
        <begin position="524"/>
        <end position="533"/>
    </location>
</feature>
<evidence type="ECO:0000313" key="2">
    <source>
        <dbReference type="EMBL" id="THU88145.1"/>
    </source>
</evidence>
<feature type="compositionally biased region" description="Low complexity" evidence="1">
    <location>
        <begin position="421"/>
        <end position="448"/>
    </location>
</feature>
<feature type="compositionally biased region" description="Polar residues" evidence="1">
    <location>
        <begin position="1971"/>
        <end position="1980"/>
    </location>
</feature>
<feature type="region of interest" description="Disordered" evidence="1">
    <location>
        <begin position="180"/>
        <end position="274"/>
    </location>
</feature>
<proteinExistence type="predicted"/>
<feature type="compositionally biased region" description="Basic and acidic residues" evidence="1">
    <location>
        <begin position="541"/>
        <end position="575"/>
    </location>
</feature>
<feature type="compositionally biased region" description="Basic and acidic residues" evidence="1">
    <location>
        <begin position="1182"/>
        <end position="1205"/>
    </location>
</feature>
<accession>A0A4V4HDR0</accession>
<feature type="compositionally biased region" description="Polar residues" evidence="1">
    <location>
        <begin position="1450"/>
        <end position="1466"/>
    </location>
</feature>
<feature type="compositionally biased region" description="Basic residues" evidence="1">
    <location>
        <begin position="183"/>
        <end position="192"/>
    </location>
</feature>
<feature type="compositionally biased region" description="Pro residues" evidence="1">
    <location>
        <begin position="2331"/>
        <end position="2340"/>
    </location>
</feature>
<reference evidence="2 3" key="1">
    <citation type="journal article" date="2019" name="Nat. Ecol. Evol.">
        <title>Megaphylogeny resolves global patterns of mushroom evolution.</title>
        <authorList>
            <person name="Varga T."/>
            <person name="Krizsan K."/>
            <person name="Foldi C."/>
            <person name="Dima B."/>
            <person name="Sanchez-Garcia M."/>
            <person name="Sanchez-Ramirez S."/>
            <person name="Szollosi G.J."/>
            <person name="Szarkandi J.G."/>
            <person name="Papp V."/>
            <person name="Albert L."/>
            <person name="Andreopoulos W."/>
            <person name="Angelini C."/>
            <person name="Antonin V."/>
            <person name="Barry K.W."/>
            <person name="Bougher N.L."/>
            <person name="Buchanan P."/>
            <person name="Buyck B."/>
            <person name="Bense V."/>
            <person name="Catcheside P."/>
            <person name="Chovatia M."/>
            <person name="Cooper J."/>
            <person name="Damon W."/>
            <person name="Desjardin D."/>
            <person name="Finy P."/>
            <person name="Geml J."/>
            <person name="Haridas S."/>
            <person name="Hughes K."/>
            <person name="Justo A."/>
            <person name="Karasinski D."/>
            <person name="Kautmanova I."/>
            <person name="Kiss B."/>
            <person name="Kocsube S."/>
            <person name="Kotiranta H."/>
            <person name="LaButti K.M."/>
            <person name="Lechner B.E."/>
            <person name="Liimatainen K."/>
            <person name="Lipzen A."/>
            <person name="Lukacs Z."/>
            <person name="Mihaltcheva S."/>
            <person name="Morgado L.N."/>
            <person name="Niskanen T."/>
            <person name="Noordeloos M.E."/>
            <person name="Ohm R.A."/>
            <person name="Ortiz-Santana B."/>
            <person name="Ovrebo C."/>
            <person name="Racz N."/>
            <person name="Riley R."/>
            <person name="Savchenko A."/>
            <person name="Shiryaev A."/>
            <person name="Soop K."/>
            <person name="Spirin V."/>
            <person name="Szebenyi C."/>
            <person name="Tomsovsky M."/>
            <person name="Tulloss R.E."/>
            <person name="Uehling J."/>
            <person name="Grigoriev I.V."/>
            <person name="Vagvolgyi C."/>
            <person name="Papp T."/>
            <person name="Martin F.M."/>
            <person name="Miettinen O."/>
            <person name="Hibbett D.S."/>
            <person name="Nagy L.G."/>
        </authorList>
    </citation>
    <scope>NUCLEOTIDE SEQUENCE [LARGE SCALE GENOMIC DNA]</scope>
    <source>
        <strain evidence="2 3">CBS 962.96</strain>
    </source>
</reference>
<feature type="compositionally biased region" description="Polar residues" evidence="1">
    <location>
        <begin position="1171"/>
        <end position="1181"/>
    </location>
</feature>
<feature type="compositionally biased region" description="Basic and acidic residues" evidence="1">
    <location>
        <begin position="200"/>
        <end position="209"/>
    </location>
</feature>
<name>A0A4V4HDR0_DENBC</name>
<keyword evidence="3" id="KW-1185">Reference proteome</keyword>
<dbReference type="OrthoDB" id="3225203at2759"/>
<feature type="compositionally biased region" description="Low complexity" evidence="1">
    <location>
        <begin position="982"/>
        <end position="1003"/>
    </location>
</feature>
<gene>
    <name evidence="2" type="ORF">K435DRAFT_969599</name>
</gene>
<feature type="compositionally biased region" description="Polar residues" evidence="1">
    <location>
        <begin position="2462"/>
        <end position="2474"/>
    </location>
</feature>
<feature type="compositionally biased region" description="Polar residues" evidence="1">
    <location>
        <begin position="970"/>
        <end position="981"/>
    </location>
</feature>
<feature type="compositionally biased region" description="Polar residues" evidence="1">
    <location>
        <begin position="1214"/>
        <end position="1227"/>
    </location>
</feature>
<sequence length="2480" mass="274713">MAYRSMDDSATTDASPELLTIACRFVPYDQWLITHVDPSWKVSQVKAWLLAKCYDSFTTPRNASSSLSTADPTTAPPINPPERPQPRKNRRPASPIVFAPEPPNANVYGRDAYDSDEDQDIDGDNGHYYDEHGIYGAGDPEFRAGDKAEAEVSSVGKSSAGVSNFSYVSQISGLTYASTASKASKHSHRSKSSRLSLVSEGEKSPHDEEAQSPGTPTEPPFSGNFNDLMPIDTNLVFTQGKSNTDTIRPKRKKGPKGPRRPISPMTFVPMGKSPTSAHVNKGGFAPYETYATYSPEEPTPGMSIARGIGEMEQTEMQSIDSGSTVPATGVKALRDGPGKAYKRFLGEEFSSEDEGTVFDMGYEDEDEEDDEYDEEDEEGQDRDKDNEEQEDEHVDDNAPPPGTGRIGPPPPMLAPNRPDMSTISSSTTTIVPGSSGSHTHTGTSQSQSNITTLGTLFSSKAAKDKDKSKRDKKEKEKFKSKSKEQKKKEKEKPHRSKLEKADRGDRTKDWVEYERSKEREREMFTSSISAMSGLTNKTRTRTRDRDLRDGKDTMSSRDREKGDYARERARRERQIQRRAGGQTPSFDTYHPMQVTVIRFSTGQILEDQFALGWYELNPYELLEIHRKGVVLGLPRTITIDYIAPYWEGYVRALRVVLRAPPNSLGLSGSNAGVGGGSVSGGSTARGKDLREIQENRLRERIKAGGGLERHSSVREKGEDSYDREKDRDREWERGGDREGKDSWDIRRATSRHTHAQGHKRKDSLGPYYTAGLGTGSSYPADDKDRYFAHASVGSQSSQHSQSHAQSQGHSRRAGSEHDSKKRRSPVYCDWRDRWVFIKDGVLNVWKERDDPTTAQYLPLADLTEIRGSEQLGRGMLGLTASTSSHRIVCAKFKGKLKEGRGDSFKEKERKKERERERESQTLVRLPESTSVPTSTSMHGHGYPQSRALGTVAPQISSHIQTTIVSNTITADGRIGTSSQPGFSTSPKPMTKSPTTSMSTSFKSGQTYASMPPSAPGSPPTSNPGSLSSSPTFRPYLPPPPLSMRIQSPELLSAAVTSEKDREMERLIAVGRSSGFKSTSTSRTATENTEGSVYPDIKGKGKARLLSNDGHETDDEAEGDGVVSDGNMSASGFLGRAESPPFVSGVTKHGGIRPLPSLPSTPAFPEYVPRSVESTSPNTASPNDKDKGGQDQDDTVKLGVHPRIEADLEDDELSGFSSDGTLSPVYSDSDSDVGSMRRGYGYDFHNERKKKIKEERDGEGRRVSVGVGAVDEGRDSERDRGRWNPTVHDGEGDSVVGEADSSYVHVDHLSETREQGRATPRAHSSRPKNRVKSREKESTGEWIVLDLQDDHAFGSFLRVLHRYAPHALSSTFWSQLSSFVPPPQAPAPAAPTPATPTPTPVAGSTSFPDGHKVEGSDFLVERLRRIPENPENISESGSIPSSRHQFDGMSSVPTTATFSSEQSTSLLAQHRSLPSLSIPSSKPDFHHPSPLQALRSKRPHSNSGLGDTYGTLGALPYPEWRTEVVTRAQRAGMGTLTPAMEWSLFQDGNLGISSSVLGFNPQGFFSANKANRVGPTLFMGEDNNSEANLRGKRKRGRKMTIEQENIAMGIGTDNPIDGKSIHTIEKDVQSLDVESESTDSGDESSDTEWMGWMADLHRQAQVMKEAETKKQLVEEDLDEYPSDCNPQNDHRRYQEKQKLLRPSATVIVTAPNQHSHQRSATPPNPGQTSRSQFPAMPITPQVLTSPSSNESLNLSGRSRGRKLSFGLSTAEQPSPPSTIGRLERSNSRSRIQTQHQHQPSNSRTPNLLHFASTGLIGGLISHGDSPYPQHNEANLSSYQTHFLTLYDSQPPELPSIDTSFPNFNRDLNSYENFAINLDKEPMTTAGRDFCLCSSIPDDELELSYPQNNQKVLHHTSLLSPVQVTSVPRPTMYSVEGSGEDVPHSCSRLVRLPKAGDQNTGTFDLDTPELSHPSDSNDGASSEIESALLDTLQLSVARSNATSIPDKDLLTLNGEVSEVVPANNLNINSSSEAISWSQQSTDTTEMFAIRHLLNVRVVEGSNVLQQAAPVDSSELTFQTLREASLELLRLLADDETPGIGLDVFPPDKPTVYRRKRRSRGSIWHRLLPRDWGGLTHCWSRYDTPGSNSPPETIKFGRQAAYQCNRKSRRRVDPIWFLHHHDWGPSVRWATYRRSRRLPKRRSDDFYDWIDSLATSWSSSPQGAFQNSSDFGISGSSFVACENYNMTTNHYNHPLGPGNGGVSPEGLLRQIQIERRMLELERRMMQVERSILNIEVCGMFFLSFVTEVPLIGFNPQRSMFNIEQKLDRLQSRLPPEPDPPPDPHAYYSHDPHRSSSYSSPHTHHPAPDFYANHAHNHYGSSFYSTPSTHNPPSNLYTDYDRSHSMNSSDRIPRQHYPPHGSDTYHDRHPTNSSHGARRRYHPYSPPNRRYASPVHSDFRSGHSVFDTSTQNSNNNECTDYRAT</sequence>
<feature type="compositionally biased region" description="Polar residues" evidence="1">
    <location>
        <begin position="1430"/>
        <end position="1442"/>
    </location>
</feature>
<feature type="region of interest" description="Disordered" evidence="1">
    <location>
        <begin position="1378"/>
        <end position="1412"/>
    </location>
</feature>
<feature type="compositionally biased region" description="Basic and acidic residues" evidence="1">
    <location>
        <begin position="461"/>
        <end position="523"/>
    </location>
</feature>
<feature type="compositionally biased region" description="Acidic residues" evidence="1">
    <location>
        <begin position="349"/>
        <end position="394"/>
    </location>
</feature>
<feature type="region of interest" description="Disordered" evidence="1">
    <location>
        <begin position="2327"/>
        <end position="2480"/>
    </location>
</feature>
<feature type="region of interest" description="Disordered" evidence="1">
    <location>
        <begin position="1426"/>
        <end position="1508"/>
    </location>
</feature>
<feature type="compositionally biased region" description="Pro residues" evidence="1">
    <location>
        <begin position="1012"/>
        <end position="1021"/>
    </location>
</feature>
<dbReference type="EMBL" id="ML179420">
    <property type="protein sequence ID" value="THU88145.1"/>
    <property type="molecule type" value="Genomic_DNA"/>
</dbReference>
<feature type="compositionally biased region" description="Acidic residues" evidence="1">
    <location>
        <begin position="114"/>
        <end position="123"/>
    </location>
</feature>
<feature type="compositionally biased region" description="Polar residues" evidence="1">
    <location>
        <begin position="927"/>
        <end position="937"/>
    </location>
</feature>
<feature type="region of interest" description="Disordered" evidence="1">
    <location>
        <begin position="1709"/>
        <end position="1806"/>
    </location>
</feature>
<feature type="compositionally biased region" description="Basic and acidic residues" evidence="1">
    <location>
        <begin position="1270"/>
        <end position="1281"/>
    </location>
</feature>
<protein>
    <recommendedName>
        <fullName evidence="4">PH domain-containing protein</fullName>
    </recommendedName>
</protein>
<feature type="region of interest" description="Disordered" evidence="1">
    <location>
        <begin position="665"/>
        <end position="767"/>
    </location>
</feature>
<evidence type="ECO:0000256" key="1">
    <source>
        <dbReference type="SAM" id="MobiDB-lite"/>
    </source>
</evidence>
<feature type="compositionally biased region" description="Polar residues" evidence="1">
    <location>
        <begin position="1787"/>
        <end position="1804"/>
    </location>
</feature>
<feature type="region of interest" description="Disordered" evidence="1">
    <location>
        <begin position="343"/>
        <end position="587"/>
    </location>
</feature>
<feature type="compositionally biased region" description="Polar residues" evidence="1">
    <location>
        <begin position="60"/>
        <end position="72"/>
    </location>
</feature>
<feature type="region of interest" description="Disordered" evidence="1">
    <location>
        <begin position="1074"/>
        <end position="1338"/>
    </location>
</feature>
<feature type="compositionally biased region" description="Pro residues" evidence="1">
    <location>
        <begin position="74"/>
        <end position="83"/>
    </location>
</feature>
<feature type="compositionally biased region" description="Basic residues" evidence="1">
    <location>
        <begin position="748"/>
        <end position="761"/>
    </location>
</feature>
<feature type="compositionally biased region" description="Polar residues" evidence="1">
    <location>
        <begin position="1709"/>
        <end position="1731"/>
    </location>
</feature>
<organism evidence="2 3">
    <name type="scientific">Dendrothele bispora (strain CBS 962.96)</name>
    <dbReference type="NCBI Taxonomy" id="1314807"/>
    <lineage>
        <taxon>Eukaryota</taxon>
        <taxon>Fungi</taxon>
        <taxon>Dikarya</taxon>
        <taxon>Basidiomycota</taxon>
        <taxon>Agaricomycotina</taxon>
        <taxon>Agaricomycetes</taxon>
        <taxon>Agaricomycetidae</taxon>
        <taxon>Agaricales</taxon>
        <taxon>Agaricales incertae sedis</taxon>
        <taxon>Dendrothele</taxon>
    </lineage>
</organism>
<dbReference type="PANTHER" id="PTHR35711:SF1">
    <property type="entry name" value="ECTODERMAL, ISOFORM F"/>
    <property type="match status" value="1"/>
</dbReference>
<evidence type="ECO:0008006" key="4">
    <source>
        <dbReference type="Google" id="ProtNLM"/>
    </source>
</evidence>
<dbReference type="PANTHER" id="PTHR35711">
    <property type="entry name" value="EXPRESSED PROTEIN"/>
    <property type="match status" value="1"/>
</dbReference>
<feature type="compositionally biased region" description="Basic residues" evidence="1">
    <location>
        <begin position="249"/>
        <end position="259"/>
    </location>
</feature>
<feature type="compositionally biased region" description="Basic and acidic residues" evidence="1">
    <location>
        <begin position="898"/>
        <end position="919"/>
    </location>
</feature>
<feature type="compositionally biased region" description="Basic and acidic residues" evidence="1">
    <location>
        <begin position="1251"/>
        <end position="1261"/>
    </location>
</feature>
<feature type="region of interest" description="Disordered" evidence="1">
    <location>
        <begin position="970"/>
        <end position="1044"/>
    </location>
</feature>
<feature type="compositionally biased region" description="Low complexity" evidence="1">
    <location>
        <begin position="1471"/>
        <end position="1480"/>
    </location>
</feature>
<feature type="region of interest" description="Disordered" evidence="1">
    <location>
        <begin position="60"/>
        <end position="125"/>
    </location>
</feature>
<feature type="region of interest" description="Disordered" evidence="1">
    <location>
        <begin position="898"/>
        <end position="946"/>
    </location>
</feature>
<feature type="compositionally biased region" description="Basic and acidic residues" evidence="1">
    <location>
        <begin position="685"/>
        <end position="747"/>
    </location>
</feature>
<feature type="compositionally biased region" description="Low complexity" evidence="1">
    <location>
        <begin position="790"/>
        <end position="808"/>
    </location>
</feature>
<dbReference type="Proteomes" id="UP000297245">
    <property type="component" value="Unassembled WGS sequence"/>
</dbReference>
<feature type="compositionally biased region" description="Pro residues" evidence="1">
    <location>
        <begin position="398"/>
        <end position="413"/>
    </location>
</feature>
<feature type="compositionally biased region" description="Polar residues" evidence="1">
    <location>
        <begin position="235"/>
        <end position="246"/>
    </location>
</feature>